<organism evidence="1 2">
    <name type="scientific">Xylocopilactobacillus apicola</name>
    <dbReference type="NCBI Taxonomy" id="2932184"/>
    <lineage>
        <taxon>Bacteria</taxon>
        <taxon>Bacillati</taxon>
        <taxon>Bacillota</taxon>
        <taxon>Bacilli</taxon>
        <taxon>Lactobacillales</taxon>
        <taxon>Lactobacillaceae</taxon>
        <taxon>Xylocopilactobacillus</taxon>
    </lineage>
</organism>
<dbReference type="EMBL" id="AP026802">
    <property type="protein sequence ID" value="BDR58113.1"/>
    <property type="molecule type" value="Genomic_DNA"/>
</dbReference>
<dbReference type="Proteomes" id="UP001321861">
    <property type="component" value="Chromosome"/>
</dbReference>
<sequence>MEIAVLTASELIENEAYFLQQKDLTQAEFQKNGNKLAQTALDLVKNNYQKNGLAMFQYQIVDLSELKISFFSNIINLPYSYAKKYAEFFADGATAEIKFYFSVESPFVNKSKLWIEEIGDLAENVVKIEELLVQTQENESEKDSLVDEKNSKK</sequence>
<dbReference type="RefSeq" id="WP_317636033.1">
    <property type="nucleotide sequence ID" value="NZ_AP026802.1"/>
</dbReference>
<keyword evidence="2" id="KW-1185">Reference proteome</keyword>
<proteinExistence type="predicted"/>
<name>A0AAU9DW06_9LACO</name>
<evidence type="ECO:0000313" key="2">
    <source>
        <dbReference type="Proteomes" id="UP001321861"/>
    </source>
</evidence>
<gene>
    <name evidence="1" type="ORF">XA3_05540</name>
</gene>
<evidence type="ECO:0000313" key="1">
    <source>
        <dbReference type="EMBL" id="BDR58113.1"/>
    </source>
</evidence>
<protein>
    <submittedName>
        <fullName evidence="1">Uncharacterized protein</fullName>
    </submittedName>
</protein>
<accession>A0AAU9DW06</accession>
<reference evidence="1 2" key="1">
    <citation type="journal article" date="2023" name="Microbiol. Spectr.">
        <title>Symbiosis of Carpenter Bees with Uncharacterized Lactic Acid Bacteria Showing NAD Auxotrophy.</title>
        <authorList>
            <person name="Kawasaki S."/>
            <person name="Ozawa K."/>
            <person name="Mori T."/>
            <person name="Yamamoto A."/>
            <person name="Ito M."/>
            <person name="Ohkuma M."/>
            <person name="Sakamoto M."/>
            <person name="Matsutani M."/>
        </authorList>
    </citation>
    <scope>NUCLEOTIDE SEQUENCE [LARGE SCALE GENOMIC DNA]</scope>
    <source>
        <strain evidence="1 2">XA3</strain>
    </source>
</reference>
<dbReference type="KEGG" id="xap:XA3_05540"/>
<dbReference type="AlphaFoldDB" id="A0AAU9DW06"/>